<evidence type="ECO:0000313" key="2">
    <source>
        <dbReference type="EMBL" id="CAG8954130.1"/>
    </source>
</evidence>
<reference evidence="2" key="1">
    <citation type="submission" date="2021-07" db="EMBL/GenBank/DDBJ databases">
        <authorList>
            <person name="Durling M."/>
        </authorList>
    </citation>
    <scope>NUCLEOTIDE SEQUENCE</scope>
</reference>
<dbReference type="EMBL" id="CAJVRL010000055">
    <property type="protein sequence ID" value="CAG8954130.1"/>
    <property type="molecule type" value="Genomic_DNA"/>
</dbReference>
<keyword evidence="3" id="KW-1185">Reference proteome</keyword>
<gene>
    <name evidence="2" type="ORF">HYFRA_00009234</name>
</gene>
<sequence>MSTNKAKKRLQRDNCFYLMQHQVVGFPEFPAKKSYQQNTSYRMVSRMLEASSADVSWSRDFHSPRLADLKGKEEGARVQPFAVDFDDPHHIHQLQLELSPQTERAMQEPASSCRGDGPRKTSRISTPSNPILPPNISISLALALLRRFRRPRWCWCLDTSISALSPYRGSVADTSPIFVWPEWILSWRPSRHHQHHHPPRKGMGIAMLCERINVLSSRPCNDTSPCGVIIGVLSSRWIQISNVFLLCLPPISRDCPFWTAKETLTPGSSSSSSFQQFVTRREVLTDACRRASTRWRLPQCRSMALSIDRLSPQYSLHSMQKNTPNRVMMCFMGEETPELVMLGCVLCCLAICRNVEKTLVAKTATSYTKLRCSLENTTSPHIAIAPDCIFRHVSQVLGVVASHFRILVIVEESLNYSSSFFVFLLSTLTSRITPELLRRGNPISKLVSYEGSHNQNKQVLSIILNIDSLLKIQHEEVQPAMPSQISRPAGGIFQEGSQISLPKEKSGPLVNCPTRHRGSHNHITF</sequence>
<evidence type="ECO:0000256" key="1">
    <source>
        <dbReference type="SAM" id="MobiDB-lite"/>
    </source>
</evidence>
<evidence type="ECO:0000313" key="3">
    <source>
        <dbReference type="Proteomes" id="UP000696280"/>
    </source>
</evidence>
<feature type="region of interest" description="Disordered" evidence="1">
    <location>
        <begin position="108"/>
        <end position="128"/>
    </location>
</feature>
<dbReference type="Proteomes" id="UP000696280">
    <property type="component" value="Unassembled WGS sequence"/>
</dbReference>
<dbReference type="AlphaFoldDB" id="A0A9N9KTT6"/>
<organism evidence="2 3">
    <name type="scientific">Hymenoscyphus fraxineus</name>
    <dbReference type="NCBI Taxonomy" id="746836"/>
    <lineage>
        <taxon>Eukaryota</taxon>
        <taxon>Fungi</taxon>
        <taxon>Dikarya</taxon>
        <taxon>Ascomycota</taxon>
        <taxon>Pezizomycotina</taxon>
        <taxon>Leotiomycetes</taxon>
        <taxon>Helotiales</taxon>
        <taxon>Helotiaceae</taxon>
        <taxon>Hymenoscyphus</taxon>
    </lineage>
</organism>
<feature type="region of interest" description="Disordered" evidence="1">
    <location>
        <begin position="504"/>
        <end position="525"/>
    </location>
</feature>
<accession>A0A9N9KTT6</accession>
<proteinExistence type="predicted"/>
<feature type="compositionally biased region" description="Basic residues" evidence="1">
    <location>
        <begin position="514"/>
        <end position="525"/>
    </location>
</feature>
<comment type="caution">
    <text evidence="2">The sequence shown here is derived from an EMBL/GenBank/DDBJ whole genome shotgun (WGS) entry which is preliminary data.</text>
</comment>
<name>A0A9N9KTT6_9HELO</name>
<protein>
    <submittedName>
        <fullName evidence="2">Uncharacterized protein</fullName>
    </submittedName>
</protein>